<keyword evidence="5" id="KW-0119">Carbohydrate metabolism</keyword>
<dbReference type="EMBL" id="JAAQHG020000007">
    <property type="protein sequence ID" value="KAL1588561.1"/>
    <property type="molecule type" value="Genomic_DNA"/>
</dbReference>
<feature type="compositionally biased region" description="Low complexity" evidence="6">
    <location>
        <begin position="262"/>
        <end position="283"/>
    </location>
</feature>
<comment type="function">
    <text evidence="5">Lytic polysaccharide monooxygenase (LMPO) that depolymerizes crystalline and amorphous polysaccharides via the oxidation of scissile alpha- or beta-(1-4)-glycosidic bonds, yielding C1 and/or C4 oxidation products. Catalysis by LPMOs requires the reduction of the active-site copper from Cu(II) to Cu(I) by a reducing agent and H(2)O(2) or O(2) as a cosubstrate.</text>
</comment>
<protein>
    <recommendedName>
        <fullName evidence="5">AA9 family lytic polysaccharide monooxygenase</fullName>
        <ecNumber evidence="5">1.14.99.56</ecNumber>
    </recommendedName>
    <alternativeName>
        <fullName evidence="5">Endo-beta-1,4-glucanase</fullName>
    </alternativeName>
    <alternativeName>
        <fullName evidence="5">Glycosyl hydrolase 61 family protein</fullName>
    </alternativeName>
</protein>
<dbReference type="InterPro" id="IPR005103">
    <property type="entry name" value="AA9_LPMO"/>
</dbReference>
<reference evidence="8 9" key="1">
    <citation type="journal article" date="2020" name="Microbiol. Resour. Announc.">
        <title>Draft Genome Sequence of a Cladosporium Species Isolated from the Mesophotic Ascidian Didemnum maculosum.</title>
        <authorList>
            <person name="Gioti A."/>
            <person name="Siaperas R."/>
            <person name="Nikolaivits E."/>
            <person name="Le Goff G."/>
            <person name="Ouazzani J."/>
            <person name="Kotoulas G."/>
            <person name="Topakas E."/>
        </authorList>
    </citation>
    <scope>NUCLEOTIDE SEQUENCE [LARGE SCALE GENOMIC DNA]</scope>
    <source>
        <strain evidence="8 9">TM138-S3</strain>
    </source>
</reference>
<dbReference type="GO" id="GO:0005576">
    <property type="term" value="C:extracellular region"/>
    <property type="evidence" value="ECO:0007669"/>
    <property type="project" value="UniProtKB-SubCell"/>
</dbReference>
<dbReference type="Proteomes" id="UP000803884">
    <property type="component" value="Unassembled WGS sequence"/>
</dbReference>
<evidence type="ECO:0000256" key="2">
    <source>
        <dbReference type="ARBA" id="ARBA00004613"/>
    </source>
</evidence>
<comment type="caution">
    <text evidence="8">The sequence shown here is derived from an EMBL/GenBank/DDBJ whole genome shotgun (WGS) entry which is preliminary data.</text>
</comment>
<evidence type="ECO:0000256" key="4">
    <source>
        <dbReference type="ARBA" id="ARBA00023157"/>
    </source>
</evidence>
<accession>A0AB34KYE9</accession>
<evidence type="ECO:0000259" key="7">
    <source>
        <dbReference type="Pfam" id="PF03443"/>
    </source>
</evidence>
<evidence type="ECO:0000313" key="9">
    <source>
        <dbReference type="Proteomes" id="UP000803884"/>
    </source>
</evidence>
<keyword evidence="5" id="KW-0624">Polysaccharide degradation</keyword>
<feature type="compositionally biased region" description="Basic residues" evidence="6">
    <location>
        <begin position="317"/>
        <end position="328"/>
    </location>
</feature>
<evidence type="ECO:0000256" key="1">
    <source>
        <dbReference type="ARBA" id="ARBA00001973"/>
    </source>
</evidence>
<keyword evidence="9" id="KW-1185">Reference proteome</keyword>
<dbReference type="InterPro" id="IPR049892">
    <property type="entry name" value="AA9"/>
</dbReference>
<dbReference type="PANTHER" id="PTHR33353:SF2">
    <property type="entry name" value="ENDO-BETA-1,4-GLUCANASE D"/>
    <property type="match status" value="1"/>
</dbReference>
<comment type="catalytic activity">
    <reaction evidence="5">
        <text>[(1-&gt;4)-beta-D-glucosyl]n+m + reduced acceptor + O2 = 4-dehydro-beta-D-glucosyl-[(1-&gt;4)-beta-D-glucosyl]n-1 + [(1-&gt;4)-beta-D-glucosyl]m + acceptor + H2O.</text>
        <dbReference type="EC" id="1.14.99.56"/>
    </reaction>
</comment>
<proteinExistence type="predicted"/>
<sequence length="328" mass="34696">MKTAASVLALAVAVRGHYTFSKLQVNGQAVGSDWQYIREHTRGYMPTKGQEILENDFRCQPGGDSGANTEVYTVGTGDEVTFLGAFGMNSIEHPGPAQVYFSKTDDVKSYDGSGDWFKVREALFCSNPGNDGALTDAWCTWGEPGIAFTVPETVPDGEYLVRVEHIPLHGAQGTSTGAEYYYSCGQLKVEGSTAESLPSAEMGKIPGMIQPDDDAVTFNIWTSVSSYPTAPGVALAPGGETWGTADGSSDAVVENTEGVQAGSSSGSSSSGSSDNSSSTPTTSQNTQNPWSNGQSNTQSNGQTSPECEVQYVERSVSKSRRARRSVKA</sequence>
<evidence type="ECO:0000256" key="3">
    <source>
        <dbReference type="ARBA" id="ARBA00022525"/>
    </source>
</evidence>
<evidence type="ECO:0000313" key="8">
    <source>
        <dbReference type="EMBL" id="KAL1588561.1"/>
    </source>
</evidence>
<feature type="compositionally biased region" description="Polar residues" evidence="6">
    <location>
        <begin position="284"/>
        <end position="305"/>
    </location>
</feature>
<comment type="domain">
    <text evidence="5">Has a modular structure: an endo-beta-1,4-glucanase catalytic module at the N-terminus, a linker rich in serines and threonines, and a C-terminal carbohydrate-binding module (CBM).</text>
</comment>
<keyword evidence="5" id="KW-0136">Cellulose degradation</keyword>
<organism evidence="8 9">
    <name type="scientific">Cladosporium halotolerans</name>
    <dbReference type="NCBI Taxonomy" id="1052096"/>
    <lineage>
        <taxon>Eukaryota</taxon>
        <taxon>Fungi</taxon>
        <taxon>Dikarya</taxon>
        <taxon>Ascomycota</taxon>
        <taxon>Pezizomycotina</taxon>
        <taxon>Dothideomycetes</taxon>
        <taxon>Dothideomycetidae</taxon>
        <taxon>Cladosporiales</taxon>
        <taxon>Cladosporiaceae</taxon>
        <taxon>Cladosporium</taxon>
    </lineage>
</organism>
<keyword evidence="4 5" id="KW-1015">Disulfide bond</keyword>
<dbReference type="GeneID" id="96004515"/>
<evidence type="ECO:0000256" key="5">
    <source>
        <dbReference type="RuleBase" id="RU368122"/>
    </source>
</evidence>
<dbReference type="RefSeq" id="XP_069231666.1">
    <property type="nucleotide sequence ID" value="XM_069371677.1"/>
</dbReference>
<dbReference type="Pfam" id="PF03443">
    <property type="entry name" value="AA9"/>
    <property type="match status" value="1"/>
</dbReference>
<dbReference type="GO" id="GO:0030245">
    <property type="term" value="P:cellulose catabolic process"/>
    <property type="evidence" value="ECO:0007669"/>
    <property type="project" value="UniProtKB-UniRule"/>
</dbReference>
<name>A0AB34KYE9_9PEZI</name>
<gene>
    <name evidence="8" type="ORF">WHR41_03071</name>
</gene>
<dbReference type="GO" id="GO:0030248">
    <property type="term" value="F:cellulose binding"/>
    <property type="evidence" value="ECO:0007669"/>
    <property type="project" value="UniProtKB-UniRule"/>
</dbReference>
<dbReference type="AlphaFoldDB" id="A0AB34KYE9"/>
<feature type="region of interest" description="Disordered" evidence="6">
    <location>
        <begin position="258"/>
        <end position="328"/>
    </location>
</feature>
<dbReference type="PANTHER" id="PTHR33353">
    <property type="entry name" value="PUTATIVE (AFU_ORTHOLOGUE AFUA_1G12560)-RELATED"/>
    <property type="match status" value="1"/>
</dbReference>
<keyword evidence="3 5" id="KW-0964">Secreted</keyword>
<dbReference type="EC" id="1.14.99.56" evidence="5"/>
<dbReference type="Gene3D" id="2.70.50.70">
    <property type="match status" value="1"/>
</dbReference>
<feature type="domain" description="Auxiliary Activity family 9 catalytic" evidence="7">
    <location>
        <begin position="17"/>
        <end position="225"/>
    </location>
</feature>
<comment type="subcellular location">
    <subcellularLocation>
        <location evidence="2 5">Secreted</location>
    </subcellularLocation>
</comment>
<comment type="cofactor">
    <cofactor evidence="1">
        <name>Cu(2+)</name>
        <dbReference type="ChEBI" id="CHEBI:29036"/>
    </cofactor>
</comment>
<evidence type="ECO:0000256" key="6">
    <source>
        <dbReference type="SAM" id="MobiDB-lite"/>
    </source>
</evidence>
<dbReference type="GO" id="GO:0008810">
    <property type="term" value="F:cellulase activity"/>
    <property type="evidence" value="ECO:0007669"/>
    <property type="project" value="UniProtKB-UniRule"/>
</dbReference>